<protein>
    <submittedName>
        <fullName evidence="15">Kv3.1 potassium channel</fullName>
    </submittedName>
</protein>
<feature type="transmembrane region" description="Helical" evidence="13">
    <location>
        <begin position="649"/>
        <end position="671"/>
    </location>
</feature>
<keyword evidence="8 13" id="KW-1133">Transmembrane helix</keyword>
<keyword evidence="5" id="KW-0631">Potassium channel</keyword>
<evidence type="ECO:0000256" key="2">
    <source>
        <dbReference type="ARBA" id="ARBA00022448"/>
    </source>
</evidence>
<evidence type="ECO:0000256" key="8">
    <source>
        <dbReference type="ARBA" id="ARBA00022989"/>
    </source>
</evidence>
<dbReference type="GO" id="GO:0005249">
    <property type="term" value="F:voltage-gated potassium channel activity"/>
    <property type="evidence" value="ECO:0007669"/>
    <property type="project" value="InterPro"/>
</dbReference>
<evidence type="ECO:0000256" key="11">
    <source>
        <dbReference type="ARBA" id="ARBA00023303"/>
    </source>
</evidence>
<keyword evidence="10 13" id="KW-0472">Membrane</keyword>
<evidence type="ECO:0000256" key="12">
    <source>
        <dbReference type="SAM" id="MobiDB-lite"/>
    </source>
</evidence>
<evidence type="ECO:0000256" key="1">
    <source>
        <dbReference type="ARBA" id="ARBA00004141"/>
    </source>
</evidence>
<sequence>MVAIGQTSMRQGDSEEGRLRKLVRDRQSASARRESRQRGRLATSLSTFASADADAMSDEVLETQGLGGMRNLLVMDPREALQTLLGHGQAARDRFVEFKVRAKSRTAWIIAAIRQGDLYHQCLVNMVTWLERERIEEEARFLALEQLFKAVSQKPSEQELDAAVDRFDDMVNRYTKERQRIEEFEKEKVMKTLRRASSASTLQAKASGKFDKPEKGLENLGEDLYEQEKDNSDKNIDDDVASVSAEGDADDSEEELNNQYAVLREAYDASPFLRTTSGKLVQTKLTQKPARMSMDREFLNEDTIGYAVGHNATTTDVTRDLSSLAKKILSEEAAEGRQDPGPTRAEFGAKRSLSVRSDDDTSQVSSATGSTQRKLQLRAMFAHSLQSLQNKDLFKTMVRLLRTQIWEAFEDPSSSQGAYYLVLFSMILIFLSCVTFCVETMPKYRLAGVSKDVFRSLEIFVIIMFTLEYVLRSVCCPRWRRFITHPLNVVDLVAILPFYLELFLPLSVSGFQILRMVRLVRVLRLVKLGSKFRRLSIIATSLAECSDMLLVSLGIAGVSMVTFSTLIYYAEHGDYVAASGFYSRKTDVVCEGVSDNVTSIYLSDGSLVNGCYRVESPYKSVPASFWWCVVTLMTVGYGDNVPVTVSGKLVASMTMVASVLLLALPISVIGTEFTRQWLAYRIDAEVENGRKLVAPRARKVFDALKLQAKKAEDAQLDLRARAIDLDDRVQTIKSIVQRRKGESTYVRRKLAIKSNITKGSVDKLRSTLNIDDLDRELYGLFMSHRDLKTTEREVRTIWSGQKLLQYTEFLISAENVVQSLCNDDFELVTQEIGSLFFDIWRARVQLASAYRPKQEAPAAAP</sequence>
<dbReference type="InterPro" id="IPR027359">
    <property type="entry name" value="Volt_channel_dom_sf"/>
</dbReference>
<evidence type="ECO:0000256" key="4">
    <source>
        <dbReference type="ARBA" id="ARBA00022692"/>
    </source>
</evidence>
<reference evidence="15" key="1">
    <citation type="submission" date="2017-04" db="EMBL/GenBank/DDBJ databases">
        <title>Population genomics of picophytoplankton unveils novel chromosome hypervariability.</title>
        <authorList>
            <consortium name="DOE Joint Genome Institute"/>
            <person name="Blanc-Mathieu R."/>
            <person name="Krasovec M."/>
            <person name="Hebrard M."/>
            <person name="Yau S."/>
            <person name="Desgranges E."/>
            <person name="Martin J."/>
            <person name="Schackwitz W."/>
            <person name="Kuo A."/>
            <person name="Salin G."/>
            <person name="Donnadieu C."/>
            <person name="Desdevises Y."/>
            <person name="Sanchez-Ferandin S."/>
            <person name="Moreau H."/>
            <person name="Rivals E."/>
            <person name="Grigoriev I.V."/>
            <person name="Grimsley N."/>
            <person name="Eyre-Walker A."/>
            <person name="Piganeau G."/>
        </authorList>
    </citation>
    <scope>NUCLEOTIDE SEQUENCE [LARGE SCALE GENOMIC DNA]</scope>
    <source>
        <strain evidence="15">RCC 1115</strain>
    </source>
</reference>
<organism evidence="15">
    <name type="scientific">Ostreococcus tauri</name>
    <name type="common">Marine green alga</name>
    <dbReference type="NCBI Taxonomy" id="70448"/>
    <lineage>
        <taxon>Eukaryota</taxon>
        <taxon>Viridiplantae</taxon>
        <taxon>Chlorophyta</taxon>
        <taxon>Mamiellophyceae</taxon>
        <taxon>Mamiellales</taxon>
        <taxon>Bathycoccaceae</taxon>
        <taxon>Ostreococcus</taxon>
    </lineage>
</organism>
<dbReference type="EMBL" id="KZ155784">
    <property type="protein sequence ID" value="OUS46137.1"/>
    <property type="molecule type" value="Genomic_DNA"/>
</dbReference>
<dbReference type="FunFam" id="1.20.120.350:FF:000091">
    <property type="entry name" value="Predicted protein"/>
    <property type="match status" value="1"/>
</dbReference>
<dbReference type="GO" id="GO:0001508">
    <property type="term" value="P:action potential"/>
    <property type="evidence" value="ECO:0007669"/>
    <property type="project" value="TreeGrafter"/>
</dbReference>
<feature type="region of interest" description="Disordered" evidence="12">
    <location>
        <begin position="1"/>
        <end position="38"/>
    </location>
</feature>
<dbReference type="PANTHER" id="PTHR11537:SF254">
    <property type="entry name" value="POTASSIUM VOLTAGE-GATED CHANNEL PROTEIN SHAB"/>
    <property type="match status" value="1"/>
</dbReference>
<dbReference type="PANTHER" id="PTHR11537">
    <property type="entry name" value="VOLTAGE-GATED POTASSIUM CHANNEL"/>
    <property type="match status" value="1"/>
</dbReference>
<evidence type="ECO:0000313" key="15">
    <source>
        <dbReference type="EMBL" id="OUS46137.1"/>
    </source>
</evidence>
<dbReference type="PRINTS" id="PR00169">
    <property type="entry name" value="KCHANNEL"/>
</dbReference>
<comment type="subcellular location">
    <subcellularLocation>
        <location evidence="1">Membrane</location>
        <topology evidence="1">Multi-pass membrane protein</topology>
    </subcellularLocation>
</comment>
<feature type="transmembrane region" description="Helical" evidence="13">
    <location>
        <begin position="492"/>
        <end position="514"/>
    </location>
</feature>
<keyword evidence="3" id="KW-0633">Potassium transport</keyword>
<feature type="transmembrane region" description="Helical" evidence="13">
    <location>
        <begin position="453"/>
        <end position="472"/>
    </location>
</feature>
<feature type="domain" description="Ion transport" evidence="14">
    <location>
        <begin position="419"/>
        <end position="675"/>
    </location>
</feature>
<evidence type="ECO:0000259" key="14">
    <source>
        <dbReference type="Pfam" id="PF00520"/>
    </source>
</evidence>
<dbReference type="Proteomes" id="UP000195557">
    <property type="component" value="Unassembled WGS sequence"/>
</dbReference>
<feature type="transmembrane region" description="Helical" evidence="13">
    <location>
        <begin position="418"/>
        <end position="441"/>
    </location>
</feature>
<feature type="compositionally biased region" description="Basic and acidic residues" evidence="12">
    <location>
        <begin position="12"/>
        <end position="37"/>
    </location>
</feature>
<keyword evidence="7" id="KW-0630">Potassium</keyword>
<evidence type="ECO:0000256" key="6">
    <source>
        <dbReference type="ARBA" id="ARBA00022882"/>
    </source>
</evidence>
<evidence type="ECO:0000256" key="13">
    <source>
        <dbReference type="SAM" id="Phobius"/>
    </source>
</evidence>
<keyword evidence="4 13" id="KW-0812">Transmembrane</keyword>
<keyword evidence="2" id="KW-0813">Transport</keyword>
<dbReference type="InterPro" id="IPR028325">
    <property type="entry name" value="VG_K_chnl"/>
</dbReference>
<dbReference type="AlphaFoldDB" id="A0A1Y5IBW4"/>
<dbReference type="Gene3D" id="1.10.287.70">
    <property type="match status" value="1"/>
</dbReference>
<dbReference type="Gene3D" id="1.20.120.350">
    <property type="entry name" value="Voltage-gated potassium channels. Chain C"/>
    <property type="match status" value="1"/>
</dbReference>
<evidence type="ECO:0000256" key="5">
    <source>
        <dbReference type="ARBA" id="ARBA00022826"/>
    </source>
</evidence>
<name>A0A1Y5IBW4_OSTTA</name>
<feature type="region of interest" description="Disordered" evidence="12">
    <location>
        <begin position="331"/>
        <end position="371"/>
    </location>
</feature>
<keyword evidence="6" id="KW-0851">Voltage-gated channel</keyword>
<dbReference type="GO" id="GO:0008076">
    <property type="term" value="C:voltage-gated potassium channel complex"/>
    <property type="evidence" value="ECO:0007669"/>
    <property type="project" value="InterPro"/>
</dbReference>
<gene>
    <name evidence="15" type="ORF">BE221DRAFT_145869</name>
</gene>
<feature type="compositionally biased region" description="Polar residues" evidence="12">
    <location>
        <begin position="362"/>
        <end position="371"/>
    </location>
</feature>
<proteinExistence type="predicted"/>
<accession>A0A1Y5IBW4</accession>
<keyword evidence="11 15" id="KW-0407">Ion channel</keyword>
<dbReference type="Pfam" id="PF00520">
    <property type="entry name" value="Ion_trans"/>
    <property type="match status" value="1"/>
</dbReference>
<dbReference type="InterPro" id="IPR005821">
    <property type="entry name" value="Ion_trans_dom"/>
</dbReference>
<evidence type="ECO:0000256" key="3">
    <source>
        <dbReference type="ARBA" id="ARBA00022538"/>
    </source>
</evidence>
<keyword evidence="9" id="KW-0406">Ion transport</keyword>
<evidence type="ECO:0000256" key="7">
    <source>
        <dbReference type="ARBA" id="ARBA00022958"/>
    </source>
</evidence>
<feature type="compositionally biased region" description="Polar residues" evidence="12">
    <location>
        <begin position="1"/>
        <end position="11"/>
    </location>
</feature>
<evidence type="ECO:0000256" key="9">
    <source>
        <dbReference type="ARBA" id="ARBA00023065"/>
    </source>
</evidence>
<dbReference type="SUPFAM" id="SSF81324">
    <property type="entry name" value="Voltage-gated potassium channels"/>
    <property type="match status" value="1"/>
</dbReference>
<evidence type="ECO:0000256" key="10">
    <source>
        <dbReference type="ARBA" id="ARBA00023136"/>
    </source>
</evidence>
<dbReference type="eggNOG" id="KOG1545">
    <property type="taxonomic scope" value="Eukaryota"/>
</dbReference>